<sequence>MLHRAPRNTNSVVPSVVQSRRVPDKACLSHQLDEHGVGHGASPVALCPLHRRVWYAGLALKALGLLSHRLKLTSSRLKLTSSRLKLTSSSLKHTSSLSNVQAISSSSSPAISNGLAQWLHHRSSRHTSRHQQWPHQLDALPIGLGQWCDLESWLRRPPSRPLSRWGP</sequence>
<dbReference type="Proteomes" id="UP001321473">
    <property type="component" value="Unassembled WGS sequence"/>
</dbReference>
<comment type="caution">
    <text evidence="1">The sequence shown here is derived from an EMBL/GenBank/DDBJ whole genome shotgun (WGS) entry which is preliminary data.</text>
</comment>
<evidence type="ECO:0000313" key="1">
    <source>
        <dbReference type="EMBL" id="KAK8780306.1"/>
    </source>
</evidence>
<name>A0AAQ4EZP8_AMBAM</name>
<dbReference type="AlphaFoldDB" id="A0AAQ4EZP8"/>
<reference evidence="1 2" key="1">
    <citation type="journal article" date="2023" name="Arcadia Sci">
        <title>De novo assembly of a long-read Amblyomma americanum tick genome.</title>
        <authorList>
            <person name="Chou S."/>
            <person name="Poskanzer K.E."/>
            <person name="Rollins M."/>
            <person name="Thuy-Boun P.S."/>
        </authorList>
    </citation>
    <scope>NUCLEOTIDE SEQUENCE [LARGE SCALE GENOMIC DNA]</scope>
    <source>
        <strain evidence="1">F_SG_1</strain>
        <tissue evidence="1">Salivary glands</tissue>
    </source>
</reference>
<dbReference type="EMBL" id="JARKHS020009005">
    <property type="protein sequence ID" value="KAK8780306.1"/>
    <property type="molecule type" value="Genomic_DNA"/>
</dbReference>
<organism evidence="1 2">
    <name type="scientific">Amblyomma americanum</name>
    <name type="common">Lone star tick</name>
    <dbReference type="NCBI Taxonomy" id="6943"/>
    <lineage>
        <taxon>Eukaryota</taxon>
        <taxon>Metazoa</taxon>
        <taxon>Ecdysozoa</taxon>
        <taxon>Arthropoda</taxon>
        <taxon>Chelicerata</taxon>
        <taxon>Arachnida</taxon>
        <taxon>Acari</taxon>
        <taxon>Parasitiformes</taxon>
        <taxon>Ixodida</taxon>
        <taxon>Ixodoidea</taxon>
        <taxon>Ixodidae</taxon>
        <taxon>Amblyomminae</taxon>
        <taxon>Amblyomma</taxon>
    </lineage>
</organism>
<gene>
    <name evidence="1" type="ORF">V5799_018359</name>
</gene>
<evidence type="ECO:0000313" key="2">
    <source>
        <dbReference type="Proteomes" id="UP001321473"/>
    </source>
</evidence>
<keyword evidence="2" id="KW-1185">Reference proteome</keyword>
<protein>
    <submittedName>
        <fullName evidence="1">Uncharacterized protein</fullName>
    </submittedName>
</protein>
<proteinExistence type="predicted"/>
<accession>A0AAQ4EZP8</accession>